<accession>A0A399SSP5</accession>
<dbReference type="PANTHER" id="PTHR43751">
    <property type="entry name" value="SULFATASE"/>
    <property type="match status" value="1"/>
</dbReference>
<comment type="similarity">
    <text evidence="1">Belongs to the sulfatase family.</text>
</comment>
<feature type="domain" description="Sulfatase N-terminal" evidence="3">
    <location>
        <begin position="24"/>
        <end position="297"/>
    </location>
</feature>
<organism evidence="4 5">
    <name type="scientific">Maribellus luteus</name>
    <dbReference type="NCBI Taxonomy" id="2305463"/>
    <lineage>
        <taxon>Bacteria</taxon>
        <taxon>Pseudomonadati</taxon>
        <taxon>Bacteroidota</taxon>
        <taxon>Bacteroidia</taxon>
        <taxon>Marinilabiliales</taxon>
        <taxon>Prolixibacteraceae</taxon>
        <taxon>Maribellus</taxon>
    </lineage>
</organism>
<keyword evidence="2" id="KW-0378">Hydrolase</keyword>
<dbReference type="EMBL" id="QWGR01000010">
    <property type="protein sequence ID" value="RIJ47086.1"/>
    <property type="molecule type" value="Genomic_DNA"/>
</dbReference>
<protein>
    <submittedName>
        <fullName evidence="4">DUF229 domain-containing protein</fullName>
    </submittedName>
</protein>
<dbReference type="PROSITE" id="PS00523">
    <property type="entry name" value="SULFATASE_1"/>
    <property type="match status" value="1"/>
</dbReference>
<dbReference type="Gene3D" id="3.40.720.10">
    <property type="entry name" value="Alkaline Phosphatase, subunit A"/>
    <property type="match status" value="1"/>
</dbReference>
<dbReference type="OrthoDB" id="9765065at2"/>
<evidence type="ECO:0000256" key="1">
    <source>
        <dbReference type="ARBA" id="ARBA00008779"/>
    </source>
</evidence>
<evidence type="ECO:0000313" key="5">
    <source>
        <dbReference type="Proteomes" id="UP000265926"/>
    </source>
</evidence>
<dbReference type="SUPFAM" id="SSF53649">
    <property type="entry name" value="Alkaline phosphatase-like"/>
    <property type="match status" value="1"/>
</dbReference>
<name>A0A399SSP5_9BACT</name>
<evidence type="ECO:0000313" key="4">
    <source>
        <dbReference type="EMBL" id="RIJ47086.1"/>
    </source>
</evidence>
<dbReference type="InterPro" id="IPR000917">
    <property type="entry name" value="Sulfatase_N"/>
</dbReference>
<gene>
    <name evidence="4" type="ORF">D1614_16710</name>
</gene>
<evidence type="ECO:0000259" key="3">
    <source>
        <dbReference type="Pfam" id="PF00884"/>
    </source>
</evidence>
<dbReference type="InterPro" id="IPR052701">
    <property type="entry name" value="GAG_Ulvan_Degrading_Sulfatases"/>
</dbReference>
<dbReference type="PANTHER" id="PTHR43751:SF1">
    <property type="entry name" value="SULFATASE ATSG-RELATED"/>
    <property type="match status" value="1"/>
</dbReference>
<dbReference type="Pfam" id="PF00884">
    <property type="entry name" value="Sulfatase"/>
    <property type="match status" value="1"/>
</dbReference>
<dbReference type="Proteomes" id="UP000265926">
    <property type="component" value="Unassembled WGS sequence"/>
</dbReference>
<dbReference type="AlphaFoldDB" id="A0A399SSP5"/>
<dbReference type="InterPro" id="IPR017850">
    <property type="entry name" value="Alkaline_phosphatase_core_sf"/>
</dbReference>
<evidence type="ECO:0000256" key="2">
    <source>
        <dbReference type="ARBA" id="ARBA00022801"/>
    </source>
</evidence>
<sequence>MTFVLLAGFLSSCQHKAETSGELPNILMITSEDNSAYFLGCYGNEMATTPNLDKLASEGFLYSHAFANCPVCAPARNTILTGVYAASNGNEQMRSKYAKSEIVKTYPEYLREAGYYCTNNVKTDYNYGGDWNAIWDDCSRKATYRNRAPGQPFFAVFSNTTTHESMIHKQIPADELKHDPGKVEIAPYHPDLPEIRHDWAQYYDRNQQMDAEIGDILKELEESGEAENTIVIYYGDHGGVLARSKRYVYETGTRVPFIIRIPEKFRHLFPAEKPGDKVGRIVSFVDLVPTFLSIAGISIPDHMQGNAFLGEQKTKAPEYAFMTRQRMDERFDMVRAVRDEKYRYIRNYMPFRISMQHIDYLFKAPSAQAWEDAFKDGKTNEVQSRYFLEKPLEELYDTENDPWEINNLADDPAYANVLSRMREAETRWMSEVRDVALVPETEYDDFAGDGSMYDYMRSEACPFDALLDAAQAATSADANMDVFVNNLQSNNAAIRYWGAVGLLIHREKVTPGWEEAIRKAAKDESGAVATLAAELLFRMGEEKPALETYNRILTDTLVFHRTDRNFALNSVDAIGARTPELEQNVLDMYERRKHILQGNERYKGYDALMAKALLIQWGLIE</sequence>
<proteinExistence type="inferred from homology"/>
<keyword evidence="5" id="KW-1185">Reference proteome</keyword>
<reference evidence="4 5" key="1">
    <citation type="submission" date="2018-08" db="EMBL/GenBank/DDBJ databases">
        <title>Pallidiluteibacterium maritimus gen. nov., sp. nov., isolated from coastal sediment.</title>
        <authorList>
            <person name="Zhou L.Y."/>
        </authorList>
    </citation>
    <scope>NUCLEOTIDE SEQUENCE [LARGE SCALE GENOMIC DNA]</scope>
    <source>
        <strain evidence="4 5">XSD2</strain>
    </source>
</reference>
<dbReference type="GO" id="GO:0016787">
    <property type="term" value="F:hydrolase activity"/>
    <property type="evidence" value="ECO:0007669"/>
    <property type="project" value="UniProtKB-KW"/>
</dbReference>
<comment type="caution">
    <text evidence="4">The sequence shown here is derived from an EMBL/GenBank/DDBJ whole genome shotgun (WGS) entry which is preliminary data.</text>
</comment>
<dbReference type="CDD" id="cd16027">
    <property type="entry name" value="SGSH"/>
    <property type="match status" value="1"/>
</dbReference>
<dbReference type="InterPro" id="IPR024607">
    <property type="entry name" value="Sulfatase_CS"/>
</dbReference>